<reference evidence="2 3" key="1">
    <citation type="submission" date="2019-02" db="EMBL/GenBank/DDBJ databases">
        <title>Jishengella sp. nov., isolated from a root of Zingiber montanum.</title>
        <authorList>
            <person name="Kuncharoen N."/>
            <person name="Kudo T."/>
            <person name="Masahiro Y."/>
            <person name="Ohkuma M."/>
            <person name="Tanasupawat S."/>
        </authorList>
    </citation>
    <scope>NUCLEOTIDE SEQUENCE [LARGE SCALE GENOMIC DNA]</scope>
    <source>
        <strain evidence="2 3">PLAI 1-1</strain>
    </source>
</reference>
<sequence>MEPAAVRWTGLAGQPVGPTGGAADSPSGVDTAGVVKLARLTMVVVLASMAAACDSTPEADPTESSSASAVAPTGSPGDFAAPPLRLPSGGAGDACPVTEPRPWDDPEQASRVLGPGPVYPIADYFTGGVLPLRDSDRRQDGSYQVKVRWLYAGYTGPVLVRAGRIDAPGTAAAEFSYLGEPRHGGHYAVLPGPAASLPGTTTVSGPGCYAYQVDSPSFSYHITFRAAPTP</sequence>
<feature type="region of interest" description="Disordered" evidence="1">
    <location>
        <begin position="55"/>
        <end position="95"/>
    </location>
</feature>
<comment type="caution">
    <text evidence="2">The sequence shown here is derived from an EMBL/GenBank/DDBJ whole genome shotgun (WGS) entry which is preliminary data.</text>
</comment>
<protein>
    <submittedName>
        <fullName evidence="2">Uncharacterized protein</fullName>
    </submittedName>
</protein>
<proteinExistence type="predicted"/>
<accession>A0A4V2LV68</accession>
<dbReference type="AlphaFoldDB" id="A0A4V2LV68"/>
<evidence type="ECO:0000313" key="3">
    <source>
        <dbReference type="Proteomes" id="UP000292274"/>
    </source>
</evidence>
<name>A0A4V2LV68_9ACTN</name>
<evidence type="ECO:0000313" key="2">
    <source>
        <dbReference type="EMBL" id="TCB90705.1"/>
    </source>
</evidence>
<feature type="region of interest" description="Disordered" evidence="1">
    <location>
        <begin position="1"/>
        <end position="28"/>
    </location>
</feature>
<organism evidence="2 3">
    <name type="scientific">Micromonospora zingiberis</name>
    <dbReference type="NCBI Taxonomy" id="2053011"/>
    <lineage>
        <taxon>Bacteria</taxon>
        <taxon>Bacillati</taxon>
        <taxon>Actinomycetota</taxon>
        <taxon>Actinomycetes</taxon>
        <taxon>Micromonosporales</taxon>
        <taxon>Micromonosporaceae</taxon>
        <taxon>Micromonospora</taxon>
    </lineage>
</organism>
<dbReference type="Proteomes" id="UP000292274">
    <property type="component" value="Unassembled WGS sequence"/>
</dbReference>
<evidence type="ECO:0000256" key="1">
    <source>
        <dbReference type="SAM" id="MobiDB-lite"/>
    </source>
</evidence>
<dbReference type="EMBL" id="SJJR01000028">
    <property type="protein sequence ID" value="TCB90705.1"/>
    <property type="molecule type" value="Genomic_DNA"/>
</dbReference>
<gene>
    <name evidence="2" type="ORF">E0H26_26870</name>
</gene>
<keyword evidence="3" id="KW-1185">Reference proteome</keyword>